<reference evidence="2 3" key="1">
    <citation type="submission" date="2015-01" db="EMBL/GenBank/DDBJ databases">
        <title>Genome of Sphingomonas taxi strain 30a.</title>
        <authorList>
            <person name="Eevers N."/>
            <person name="Van Hamme J."/>
            <person name="Bottos E."/>
            <person name="Weyens N."/>
            <person name="Vangronsveld J."/>
        </authorList>
    </citation>
    <scope>NUCLEOTIDE SEQUENCE [LARGE SCALE GENOMIC DNA]</scope>
    <source>
        <strain evidence="2 3">30a</strain>
    </source>
</reference>
<dbReference type="AlphaFoldDB" id="A0A0D1KWG6"/>
<proteinExistence type="predicted"/>
<comment type="caution">
    <text evidence="2">The sequence shown here is derived from an EMBL/GenBank/DDBJ whole genome shotgun (WGS) entry which is preliminary data.</text>
</comment>
<sequence length="147" mass="14573">MMIAPLLALALQAAAPAAPPIVSAAAPLLGPIGQQALPAKGCAAYLWSTADRQLVAMASVDRATLRVSVGGKTIDLARSAVSGTAPLGFAASTEYRGEGMNARLTMDVVQQEGLTAGARVPSGALQIDRPGADGVVVPVAGLIGCAA</sequence>
<gene>
    <name evidence="2" type="ORF">SR41_06605</name>
</gene>
<evidence type="ECO:0000313" key="3">
    <source>
        <dbReference type="Proteomes" id="UP000033203"/>
    </source>
</evidence>
<name>A0A0D1KWG6_9SPHN</name>
<dbReference type="Proteomes" id="UP000033203">
    <property type="component" value="Unassembled WGS sequence"/>
</dbReference>
<accession>A0A0D1KWG6</accession>
<dbReference type="EMBL" id="JXTP01000026">
    <property type="protein sequence ID" value="KIU28709.1"/>
    <property type="molecule type" value="Genomic_DNA"/>
</dbReference>
<feature type="chain" id="PRO_5002232431" evidence="1">
    <location>
        <begin position="25"/>
        <end position="147"/>
    </location>
</feature>
<keyword evidence="1" id="KW-0732">Signal</keyword>
<dbReference type="PATRIC" id="fig|1549858.7.peg.1194"/>
<organism evidence="2 3">
    <name type="scientific">Sphingomonas melonis</name>
    <dbReference type="NCBI Taxonomy" id="152682"/>
    <lineage>
        <taxon>Bacteria</taxon>
        <taxon>Pseudomonadati</taxon>
        <taxon>Pseudomonadota</taxon>
        <taxon>Alphaproteobacteria</taxon>
        <taxon>Sphingomonadales</taxon>
        <taxon>Sphingomonadaceae</taxon>
        <taxon>Sphingomonas</taxon>
    </lineage>
</organism>
<evidence type="ECO:0000256" key="1">
    <source>
        <dbReference type="SAM" id="SignalP"/>
    </source>
</evidence>
<feature type="signal peptide" evidence="1">
    <location>
        <begin position="1"/>
        <end position="24"/>
    </location>
</feature>
<protein>
    <submittedName>
        <fullName evidence="2">Uncharacterized protein</fullName>
    </submittedName>
</protein>
<evidence type="ECO:0000313" key="2">
    <source>
        <dbReference type="EMBL" id="KIU28709.1"/>
    </source>
</evidence>